<evidence type="ECO:0000313" key="3">
    <source>
        <dbReference type="EMBL" id="EGZ22365.1"/>
    </source>
</evidence>
<evidence type="ECO:0000259" key="2">
    <source>
        <dbReference type="Pfam" id="PF01217"/>
    </source>
</evidence>
<dbReference type="Gene3D" id="3.30.450.60">
    <property type="match status" value="1"/>
</dbReference>
<sequence>MPSHARGTLVEELRVRLCRCHCEDRVVSIETWTLLFVEEPDRYFGNVCELHTIFNPHKAYYIQNELFTGYSRQELSKEAILRICAHLSYVPPPLKPCGCRHFTLMRVDSTANVQARCRRHDGGNKRQGGRREHDRDSGVWQDSKNDRYNGGLKHGVFMVSWGLVTEPTMPYVDSSKLVRYERFILHWVL</sequence>
<dbReference type="SMR" id="G4Z5Q1"/>
<accession>G4Z5Q1</accession>
<dbReference type="Pfam" id="PF01217">
    <property type="entry name" value="Clat_adaptor_s"/>
    <property type="match status" value="1"/>
</dbReference>
<feature type="compositionally biased region" description="Basic and acidic residues" evidence="1">
    <location>
        <begin position="120"/>
        <end position="143"/>
    </location>
</feature>
<dbReference type="InParanoid" id="G4Z5Q1"/>
<proteinExistence type="predicted"/>
<dbReference type="AlphaFoldDB" id="G4Z5Q1"/>
<name>G4Z5Q1_PHYSP</name>
<dbReference type="KEGG" id="psoj:PHYSODRAFT_330181"/>
<feature type="region of interest" description="Disordered" evidence="1">
    <location>
        <begin position="119"/>
        <end position="143"/>
    </location>
</feature>
<dbReference type="InterPro" id="IPR022775">
    <property type="entry name" value="AP_mu_sigma_su"/>
</dbReference>
<dbReference type="RefSeq" id="XP_009525082.1">
    <property type="nucleotide sequence ID" value="XM_009526787.1"/>
</dbReference>
<gene>
    <name evidence="3" type="ORF">PHYSODRAFT_330181</name>
</gene>
<dbReference type="SUPFAM" id="SSF64356">
    <property type="entry name" value="SNARE-like"/>
    <property type="match status" value="1"/>
</dbReference>
<dbReference type="STRING" id="1094619.G4Z5Q1"/>
<dbReference type="Proteomes" id="UP000002640">
    <property type="component" value="Unassembled WGS sequence"/>
</dbReference>
<feature type="domain" description="AP complex mu/sigma subunit" evidence="2">
    <location>
        <begin position="35"/>
        <end position="83"/>
    </location>
</feature>
<evidence type="ECO:0000256" key="1">
    <source>
        <dbReference type="SAM" id="MobiDB-lite"/>
    </source>
</evidence>
<dbReference type="GeneID" id="20646078"/>
<organism evidence="3 4">
    <name type="scientific">Phytophthora sojae (strain P6497)</name>
    <name type="common">Soybean stem and root rot agent</name>
    <name type="synonym">Phytophthora megasperma f. sp. glycines</name>
    <dbReference type="NCBI Taxonomy" id="1094619"/>
    <lineage>
        <taxon>Eukaryota</taxon>
        <taxon>Sar</taxon>
        <taxon>Stramenopiles</taxon>
        <taxon>Oomycota</taxon>
        <taxon>Peronosporomycetes</taxon>
        <taxon>Peronosporales</taxon>
        <taxon>Peronosporaceae</taxon>
        <taxon>Phytophthora</taxon>
    </lineage>
</organism>
<reference evidence="3 4" key="1">
    <citation type="journal article" date="2006" name="Science">
        <title>Phytophthora genome sequences uncover evolutionary origins and mechanisms of pathogenesis.</title>
        <authorList>
            <person name="Tyler B.M."/>
            <person name="Tripathy S."/>
            <person name="Zhang X."/>
            <person name="Dehal P."/>
            <person name="Jiang R.H."/>
            <person name="Aerts A."/>
            <person name="Arredondo F.D."/>
            <person name="Baxter L."/>
            <person name="Bensasson D."/>
            <person name="Beynon J.L."/>
            <person name="Chapman J."/>
            <person name="Damasceno C.M."/>
            <person name="Dorrance A.E."/>
            <person name="Dou D."/>
            <person name="Dickerman A.W."/>
            <person name="Dubchak I.L."/>
            <person name="Garbelotto M."/>
            <person name="Gijzen M."/>
            <person name="Gordon S.G."/>
            <person name="Govers F."/>
            <person name="Grunwald N.J."/>
            <person name="Huang W."/>
            <person name="Ivors K.L."/>
            <person name="Jones R.W."/>
            <person name="Kamoun S."/>
            <person name="Krampis K."/>
            <person name="Lamour K.H."/>
            <person name="Lee M.K."/>
            <person name="McDonald W.H."/>
            <person name="Medina M."/>
            <person name="Meijer H.J."/>
            <person name="Nordberg E.K."/>
            <person name="Maclean D.J."/>
            <person name="Ospina-Giraldo M.D."/>
            <person name="Morris P.F."/>
            <person name="Phuntumart V."/>
            <person name="Putnam N.H."/>
            <person name="Rash S."/>
            <person name="Rose J.K."/>
            <person name="Sakihama Y."/>
            <person name="Salamov A.A."/>
            <person name="Savidor A."/>
            <person name="Scheuring C.F."/>
            <person name="Smith B.M."/>
            <person name="Sobral B.W."/>
            <person name="Terry A."/>
            <person name="Torto-Alalibo T.A."/>
            <person name="Win J."/>
            <person name="Xu Z."/>
            <person name="Zhang H."/>
            <person name="Grigoriev I.V."/>
            <person name="Rokhsar D.S."/>
            <person name="Boore J.L."/>
        </authorList>
    </citation>
    <scope>NUCLEOTIDE SEQUENCE [LARGE SCALE GENOMIC DNA]</scope>
    <source>
        <strain evidence="3 4">P6497</strain>
    </source>
</reference>
<evidence type="ECO:0000313" key="4">
    <source>
        <dbReference type="Proteomes" id="UP000002640"/>
    </source>
</evidence>
<dbReference type="InterPro" id="IPR011012">
    <property type="entry name" value="Longin-like_dom_sf"/>
</dbReference>
<keyword evidence="4" id="KW-1185">Reference proteome</keyword>
<dbReference type="EMBL" id="JH159153">
    <property type="protein sequence ID" value="EGZ22365.1"/>
    <property type="molecule type" value="Genomic_DNA"/>
</dbReference>
<protein>
    <recommendedName>
        <fullName evidence="2">AP complex mu/sigma subunit domain-containing protein</fullName>
    </recommendedName>
</protein>